<organism evidence="2 3">
    <name type="scientific">Mycena metata</name>
    <dbReference type="NCBI Taxonomy" id="1033252"/>
    <lineage>
        <taxon>Eukaryota</taxon>
        <taxon>Fungi</taxon>
        <taxon>Dikarya</taxon>
        <taxon>Basidiomycota</taxon>
        <taxon>Agaricomycotina</taxon>
        <taxon>Agaricomycetes</taxon>
        <taxon>Agaricomycetidae</taxon>
        <taxon>Agaricales</taxon>
        <taxon>Marasmiineae</taxon>
        <taxon>Mycenaceae</taxon>
        <taxon>Mycena</taxon>
    </lineage>
</organism>
<keyword evidence="3" id="KW-1185">Reference proteome</keyword>
<evidence type="ECO:0000313" key="3">
    <source>
        <dbReference type="Proteomes" id="UP001215598"/>
    </source>
</evidence>
<protein>
    <submittedName>
        <fullName evidence="2">Uncharacterized protein</fullName>
    </submittedName>
</protein>
<sequence length="100" mass="10250">MMKAAYILAGITSLATLVLARNCTPGLIYCGSTLTAIATGNAYQDQIDHAPFAARVVEVDKGQSDLFFCQGGASGVISYVASCAVGQCVDGGSGKNDHCK</sequence>
<evidence type="ECO:0000256" key="1">
    <source>
        <dbReference type="SAM" id="SignalP"/>
    </source>
</evidence>
<reference evidence="2" key="1">
    <citation type="submission" date="2023-03" db="EMBL/GenBank/DDBJ databases">
        <title>Massive genome expansion in bonnet fungi (Mycena s.s.) driven by repeated elements and novel gene families across ecological guilds.</title>
        <authorList>
            <consortium name="Lawrence Berkeley National Laboratory"/>
            <person name="Harder C.B."/>
            <person name="Miyauchi S."/>
            <person name="Viragh M."/>
            <person name="Kuo A."/>
            <person name="Thoen E."/>
            <person name="Andreopoulos B."/>
            <person name="Lu D."/>
            <person name="Skrede I."/>
            <person name="Drula E."/>
            <person name="Henrissat B."/>
            <person name="Morin E."/>
            <person name="Kohler A."/>
            <person name="Barry K."/>
            <person name="LaButti K."/>
            <person name="Morin E."/>
            <person name="Salamov A."/>
            <person name="Lipzen A."/>
            <person name="Mereny Z."/>
            <person name="Hegedus B."/>
            <person name="Baldrian P."/>
            <person name="Stursova M."/>
            <person name="Weitz H."/>
            <person name="Taylor A."/>
            <person name="Grigoriev I.V."/>
            <person name="Nagy L.G."/>
            <person name="Martin F."/>
            <person name="Kauserud H."/>
        </authorList>
    </citation>
    <scope>NUCLEOTIDE SEQUENCE</scope>
    <source>
        <strain evidence="2">CBHHK182m</strain>
    </source>
</reference>
<proteinExistence type="predicted"/>
<comment type="caution">
    <text evidence="2">The sequence shown here is derived from an EMBL/GenBank/DDBJ whole genome shotgun (WGS) entry which is preliminary data.</text>
</comment>
<dbReference type="Proteomes" id="UP001215598">
    <property type="component" value="Unassembled WGS sequence"/>
</dbReference>
<gene>
    <name evidence="2" type="ORF">B0H16DRAFT_1728711</name>
</gene>
<feature type="chain" id="PRO_5042264202" evidence="1">
    <location>
        <begin position="21"/>
        <end position="100"/>
    </location>
</feature>
<dbReference type="EMBL" id="JARKIB010000100">
    <property type="protein sequence ID" value="KAJ7741073.1"/>
    <property type="molecule type" value="Genomic_DNA"/>
</dbReference>
<keyword evidence="1" id="KW-0732">Signal</keyword>
<accession>A0AAD7IG75</accession>
<evidence type="ECO:0000313" key="2">
    <source>
        <dbReference type="EMBL" id="KAJ7741073.1"/>
    </source>
</evidence>
<feature type="signal peptide" evidence="1">
    <location>
        <begin position="1"/>
        <end position="20"/>
    </location>
</feature>
<name>A0AAD7IG75_9AGAR</name>
<dbReference type="AlphaFoldDB" id="A0AAD7IG75"/>